<dbReference type="Gene3D" id="3.90.470.20">
    <property type="entry name" value="4'-phosphopantetheinyl transferase domain"/>
    <property type="match status" value="1"/>
</dbReference>
<dbReference type="AlphaFoldDB" id="A0A3N5D8S7"/>
<dbReference type="RefSeq" id="WP_124025072.1">
    <property type="nucleotide sequence ID" value="NZ_RPOH01000070.1"/>
</dbReference>
<evidence type="ECO:0008006" key="3">
    <source>
        <dbReference type="Google" id="ProtNLM"/>
    </source>
</evidence>
<organism evidence="1 2">
    <name type="scientific">Buttiauxella warmboldiae</name>
    <dbReference type="NCBI Taxonomy" id="82993"/>
    <lineage>
        <taxon>Bacteria</taxon>
        <taxon>Pseudomonadati</taxon>
        <taxon>Pseudomonadota</taxon>
        <taxon>Gammaproteobacteria</taxon>
        <taxon>Enterobacterales</taxon>
        <taxon>Enterobacteriaceae</taxon>
        <taxon>Buttiauxella</taxon>
    </lineage>
</organism>
<keyword evidence="2" id="KW-1185">Reference proteome</keyword>
<dbReference type="Proteomes" id="UP000268615">
    <property type="component" value="Unassembled WGS sequence"/>
</dbReference>
<dbReference type="EMBL" id="RPOH01000070">
    <property type="protein sequence ID" value="RPH23337.1"/>
    <property type="molecule type" value="Genomic_DNA"/>
</dbReference>
<dbReference type="OrthoDB" id="7061431at2"/>
<evidence type="ECO:0000313" key="2">
    <source>
        <dbReference type="Proteomes" id="UP000268615"/>
    </source>
</evidence>
<accession>A0A3N5D8S7</accession>
<dbReference type="InterPro" id="IPR037143">
    <property type="entry name" value="4-PPantetheinyl_Trfase_dom_sf"/>
</dbReference>
<name>A0A3N5D8S7_9ENTR</name>
<comment type="caution">
    <text evidence="1">The sequence shown here is derived from an EMBL/GenBank/DDBJ whole genome shotgun (WGS) entry which is preliminary data.</text>
</comment>
<reference evidence="1 2" key="1">
    <citation type="submission" date="2018-11" db="EMBL/GenBank/DDBJ databases">
        <title>Draft genome sequence of Buttiauxella warmboldiae CCUG 35512.</title>
        <authorList>
            <person name="Salva-Serra F."/>
            <person name="Marathe N."/>
            <person name="Moore E."/>
            <person name="Svensson L."/>
            <person name="Engstrom-Jakobsson H."/>
        </authorList>
    </citation>
    <scope>NUCLEOTIDE SEQUENCE [LARGE SCALE GENOMIC DNA]</scope>
    <source>
        <strain evidence="1 2">CCUG 35512</strain>
    </source>
</reference>
<proteinExistence type="predicted"/>
<gene>
    <name evidence="1" type="ORF">EHN07_16130</name>
</gene>
<dbReference type="GO" id="GO:0000287">
    <property type="term" value="F:magnesium ion binding"/>
    <property type="evidence" value="ECO:0007669"/>
    <property type="project" value="InterPro"/>
</dbReference>
<dbReference type="GO" id="GO:0008897">
    <property type="term" value="F:holo-[acyl-carrier-protein] synthase activity"/>
    <property type="evidence" value="ECO:0007669"/>
    <property type="project" value="InterPro"/>
</dbReference>
<evidence type="ECO:0000313" key="1">
    <source>
        <dbReference type="EMBL" id="RPH23337.1"/>
    </source>
</evidence>
<sequence>MATHFARWTINPKYPFSNRLNEACYAQALQMPEHRRTRFLASRSLLAELLHMLYGIQKLPAIVTSAAGRPRFADPSLMDFSIAYAGNKVGVLLTTEGRCGLDIEINQSFGNLPSLASGSTFRRNESIWINNQKNPTEARAQLRTLHQSAFKLTGREENLQLLPGAGRIRISEQAEIEAISDVEGLLIWGCVVSPAIEKLSLWEFENLQNWHSLWDVNSRYRDPNGSIIRLTSMPCEKALYQNCSS</sequence>
<protein>
    <recommendedName>
        <fullName evidence="3">Phosphopantetheinyl transferase</fullName>
    </recommendedName>
</protein>